<keyword evidence="4" id="KW-0464">Manganese</keyword>
<feature type="binding site" evidence="4">
    <location>
        <position position="254"/>
    </location>
    <ligand>
        <name>Mn(2+)</name>
        <dbReference type="ChEBI" id="CHEBI:29035"/>
        <label>1</label>
    </ligand>
</feature>
<name>A0AA90YWE4_9RHOB</name>
<feature type="binding site" evidence="4">
    <location>
        <position position="161"/>
    </location>
    <ligand>
        <name>Mn(2+)</name>
        <dbReference type="ChEBI" id="CHEBI:29035"/>
        <label>1</label>
    </ligand>
</feature>
<dbReference type="PROSITE" id="PS51409">
    <property type="entry name" value="ARGINASE_2"/>
    <property type="match status" value="1"/>
</dbReference>
<organism evidence="6 7">
    <name type="scientific">Ruegeria atlantica</name>
    <dbReference type="NCBI Taxonomy" id="81569"/>
    <lineage>
        <taxon>Bacteria</taxon>
        <taxon>Pseudomonadati</taxon>
        <taxon>Pseudomonadota</taxon>
        <taxon>Alphaproteobacteria</taxon>
        <taxon>Rhodobacterales</taxon>
        <taxon>Roseobacteraceae</taxon>
        <taxon>Ruegeria</taxon>
    </lineage>
</organism>
<dbReference type="InterPro" id="IPR020855">
    <property type="entry name" value="Ureohydrolase_Mn_BS"/>
</dbReference>
<dbReference type="PROSITE" id="PS01053">
    <property type="entry name" value="ARGINASE_1"/>
    <property type="match status" value="1"/>
</dbReference>
<gene>
    <name evidence="6" type="ORF">GS634_20340</name>
</gene>
<dbReference type="RefSeq" id="WP_170417815.1">
    <property type="nucleotide sequence ID" value="NZ_WVRA01000010.1"/>
</dbReference>
<evidence type="ECO:0000313" key="7">
    <source>
        <dbReference type="Proteomes" id="UP000597886"/>
    </source>
</evidence>
<dbReference type="SUPFAM" id="SSF52768">
    <property type="entry name" value="Arginase/deacetylase"/>
    <property type="match status" value="1"/>
</dbReference>
<feature type="binding site" evidence="4">
    <location>
        <position position="163"/>
    </location>
    <ligand>
        <name>Mn(2+)</name>
        <dbReference type="ChEBI" id="CHEBI:29035"/>
        <label>1</label>
    </ligand>
</feature>
<dbReference type="PANTHER" id="PTHR11358:SF26">
    <property type="entry name" value="GUANIDINO ACID HYDROLASE, MITOCHONDRIAL"/>
    <property type="match status" value="1"/>
</dbReference>
<feature type="binding site" evidence="4">
    <location>
        <position position="165"/>
    </location>
    <ligand>
        <name>Mn(2+)</name>
        <dbReference type="ChEBI" id="CHEBI:29035"/>
        <label>1</label>
    </ligand>
</feature>
<evidence type="ECO:0000256" key="1">
    <source>
        <dbReference type="ARBA" id="ARBA00009227"/>
    </source>
</evidence>
<dbReference type="PIRSF" id="PIRSF036979">
    <property type="entry name" value="Arginase"/>
    <property type="match status" value="1"/>
</dbReference>
<feature type="binding site" evidence="4">
    <location>
        <position position="256"/>
    </location>
    <ligand>
        <name>Mn(2+)</name>
        <dbReference type="ChEBI" id="CHEBI:29035"/>
        <label>1</label>
    </ligand>
</feature>
<evidence type="ECO:0000256" key="2">
    <source>
        <dbReference type="ARBA" id="ARBA00022723"/>
    </source>
</evidence>
<comment type="similarity">
    <text evidence="1">Belongs to the arginase family. Agmatinase subfamily.</text>
</comment>
<feature type="binding site" evidence="4">
    <location>
        <position position="132"/>
    </location>
    <ligand>
        <name>Mn(2+)</name>
        <dbReference type="ChEBI" id="CHEBI:29035"/>
        <label>1</label>
    </ligand>
</feature>
<dbReference type="EMBL" id="WVRA01000010">
    <property type="protein sequence ID" value="NOE20483.1"/>
    <property type="molecule type" value="Genomic_DNA"/>
</dbReference>
<evidence type="ECO:0000256" key="4">
    <source>
        <dbReference type="PIRSR" id="PIRSR036979-1"/>
    </source>
</evidence>
<reference evidence="6" key="1">
    <citation type="submission" date="2019-12" db="EMBL/GenBank/DDBJ databases">
        <title>Ruegeria JWLKs population differentiation of coral mucus and skeleton niches.</title>
        <authorList>
            <person name="Luo D."/>
        </authorList>
    </citation>
    <scope>NUCLEOTIDE SEQUENCE</scope>
    <source>
        <strain evidence="6">HKCCD6181</strain>
    </source>
</reference>
<dbReference type="GO" id="GO:0046872">
    <property type="term" value="F:metal ion binding"/>
    <property type="evidence" value="ECO:0007669"/>
    <property type="project" value="UniProtKB-KW"/>
</dbReference>
<dbReference type="GO" id="GO:0033389">
    <property type="term" value="P:putrescine biosynthetic process from arginine, via agmatine"/>
    <property type="evidence" value="ECO:0007669"/>
    <property type="project" value="TreeGrafter"/>
</dbReference>
<dbReference type="PANTHER" id="PTHR11358">
    <property type="entry name" value="ARGINASE/AGMATINASE"/>
    <property type="match status" value="1"/>
</dbReference>
<dbReference type="Proteomes" id="UP000597886">
    <property type="component" value="Unassembled WGS sequence"/>
</dbReference>
<evidence type="ECO:0000256" key="5">
    <source>
        <dbReference type="RuleBase" id="RU003684"/>
    </source>
</evidence>
<comment type="caution">
    <text evidence="6">The sequence shown here is derived from an EMBL/GenBank/DDBJ whole genome shotgun (WGS) entry which is preliminary data.</text>
</comment>
<protein>
    <recommendedName>
        <fullName evidence="8">Agmatinase</fullName>
    </recommendedName>
</protein>
<evidence type="ECO:0008006" key="8">
    <source>
        <dbReference type="Google" id="ProtNLM"/>
    </source>
</evidence>
<dbReference type="Pfam" id="PF00491">
    <property type="entry name" value="Arginase"/>
    <property type="match status" value="1"/>
</dbReference>
<dbReference type="PRINTS" id="PR00116">
    <property type="entry name" value="ARGINASE"/>
</dbReference>
<dbReference type="InterPro" id="IPR023696">
    <property type="entry name" value="Ureohydrolase_dom_sf"/>
</dbReference>
<dbReference type="AlphaFoldDB" id="A0AA90YWE4"/>
<comment type="cofactor">
    <cofactor evidence="4">
        <name>Mn(2+)</name>
        <dbReference type="ChEBI" id="CHEBI:29035"/>
    </cofactor>
    <text evidence="4">Binds 2 manganese ions per subunit.</text>
</comment>
<dbReference type="CDD" id="cd09990">
    <property type="entry name" value="Agmatinase-like"/>
    <property type="match status" value="1"/>
</dbReference>
<keyword evidence="3 5" id="KW-0378">Hydrolase</keyword>
<sequence length="336" mass="35919">MTAAITTFLPPLAQPGYRLFDGPLLDAADVRPGQIGVVGMPSDWTHSSRLGTRFGPEALRKATTVLQSMRPQGVSFDPDTGQRSATASDWLVDCGDAVITPEDVDATTEAIAAMTEALSVGGAIPLALGGDHYNSFPACLGYSRGLAKRAPNARFGYIQIDGHLDFSDRLGAWGSHNHATNARRISELPNVDVSNMVWVGITGWVDSGELALIEEQGGRVFSAGDVHKLGTAEAIRQALEHAMKGCDELYLSIDIDAMDAGYLPGTGSIVHSGITPRQYYDLLDGLAEAPLGGLDIVEVSPPLDPSERTEFLAAEMLFRILRRFRTQPVTGAVTEQ</sequence>
<accession>A0AA90YWE4</accession>
<proteinExistence type="inferred from homology"/>
<evidence type="ECO:0000313" key="6">
    <source>
        <dbReference type="EMBL" id="NOE20483.1"/>
    </source>
</evidence>
<evidence type="ECO:0000256" key="3">
    <source>
        <dbReference type="ARBA" id="ARBA00022801"/>
    </source>
</evidence>
<keyword evidence="2 4" id="KW-0479">Metal-binding</keyword>
<dbReference type="GO" id="GO:0008783">
    <property type="term" value="F:agmatinase activity"/>
    <property type="evidence" value="ECO:0007669"/>
    <property type="project" value="TreeGrafter"/>
</dbReference>
<dbReference type="InterPro" id="IPR006035">
    <property type="entry name" value="Ureohydrolase"/>
</dbReference>
<dbReference type="Gene3D" id="3.40.800.10">
    <property type="entry name" value="Ureohydrolase domain"/>
    <property type="match status" value="1"/>
</dbReference>